<gene>
    <name evidence="1" type="ORF">IE53DRAFT_384751</name>
</gene>
<protein>
    <submittedName>
        <fullName evidence="1">Protein SYM1</fullName>
    </submittedName>
</protein>
<accession>A0ACD0P418</accession>
<organism evidence="1 2">
    <name type="scientific">Violaceomyces palustris</name>
    <dbReference type="NCBI Taxonomy" id="1673888"/>
    <lineage>
        <taxon>Eukaryota</taxon>
        <taxon>Fungi</taxon>
        <taxon>Dikarya</taxon>
        <taxon>Basidiomycota</taxon>
        <taxon>Ustilaginomycotina</taxon>
        <taxon>Ustilaginomycetes</taxon>
        <taxon>Violaceomycetales</taxon>
        <taxon>Violaceomycetaceae</taxon>
        <taxon>Violaceomyces</taxon>
    </lineage>
</organism>
<evidence type="ECO:0000313" key="2">
    <source>
        <dbReference type="Proteomes" id="UP000245626"/>
    </source>
</evidence>
<sequence>MSRIRSLLNATTSTFPRKCLTTSVLFATGDTISQRIFEGNARSGGGSGGGVGSTRGKSGFGGGGQDYLRSLRMAFHGGVIYAPIMTTWLSLIGGIKMQSKVLQTVVRVAMDQIIIGPILPAVFFTSLTLLEGGDLKKVSEKLSKAWFDTWLVGVAVFTPASVINMTLIAPQNRILFVNAVGLSWNTFLSYKNSRTKSLIEH</sequence>
<evidence type="ECO:0000313" key="1">
    <source>
        <dbReference type="EMBL" id="PWN52774.1"/>
    </source>
</evidence>
<dbReference type="Proteomes" id="UP000245626">
    <property type="component" value="Unassembled WGS sequence"/>
</dbReference>
<proteinExistence type="predicted"/>
<feature type="non-terminal residue" evidence="1">
    <location>
        <position position="201"/>
    </location>
</feature>
<name>A0ACD0P418_9BASI</name>
<dbReference type="EMBL" id="KZ819758">
    <property type="protein sequence ID" value="PWN52774.1"/>
    <property type="molecule type" value="Genomic_DNA"/>
</dbReference>
<keyword evidence="2" id="KW-1185">Reference proteome</keyword>
<reference evidence="1 2" key="1">
    <citation type="journal article" date="2018" name="Mol. Biol. Evol.">
        <title>Broad Genomic Sampling Reveals a Smut Pathogenic Ancestry of the Fungal Clade Ustilaginomycotina.</title>
        <authorList>
            <person name="Kijpornyongpan T."/>
            <person name="Mondo S.J."/>
            <person name="Barry K."/>
            <person name="Sandor L."/>
            <person name="Lee J."/>
            <person name="Lipzen A."/>
            <person name="Pangilinan J."/>
            <person name="LaButti K."/>
            <person name="Hainaut M."/>
            <person name="Henrissat B."/>
            <person name="Grigoriev I.V."/>
            <person name="Spatafora J.W."/>
            <person name="Aime M.C."/>
        </authorList>
    </citation>
    <scope>NUCLEOTIDE SEQUENCE [LARGE SCALE GENOMIC DNA]</scope>
    <source>
        <strain evidence="1 2">SA 807</strain>
    </source>
</reference>